<protein>
    <submittedName>
        <fullName evidence="2">Uncharacterized protein</fullName>
    </submittedName>
</protein>
<dbReference type="EMBL" id="JAQQWE010000011">
    <property type="protein sequence ID" value="KAK7936597.1"/>
    <property type="molecule type" value="Genomic_DNA"/>
</dbReference>
<dbReference type="RefSeq" id="XP_066692346.1">
    <property type="nucleotide sequence ID" value="XM_066851257.1"/>
</dbReference>
<reference evidence="2 3" key="1">
    <citation type="submission" date="2023-01" db="EMBL/GenBank/DDBJ databases">
        <title>Analysis of 21 Apiospora genomes using comparative genomics revels a genus with tremendous synthesis potential of carbohydrate active enzymes and secondary metabolites.</title>
        <authorList>
            <person name="Sorensen T."/>
        </authorList>
    </citation>
    <scope>NUCLEOTIDE SEQUENCE [LARGE SCALE GENOMIC DNA]</scope>
    <source>
        <strain evidence="2 3">CBS 24483</strain>
    </source>
</reference>
<dbReference type="Proteomes" id="UP001391051">
    <property type="component" value="Unassembled WGS sequence"/>
</dbReference>
<sequence>MYVEMKGNAIGTRLPKDPPLGAKAVRPPPPVREVEALEGSRQDVIERDVGLGIDPPGHEFRPQHADVGAEVLEPRQLEQAGGQRKRRPLTILQGLLDDRREGRLPEPQLLQFGATLAELGNPGRDAEMSVVHHGELETGHVREHEFGAQLDGPEVVVFAEVEGQVLERRGHVVDEEDLERDARAQLLYGEGETPQGPTGLLVAVPGVIITVC</sequence>
<comment type="caution">
    <text evidence="2">The sequence shown here is derived from an EMBL/GenBank/DDBJ whole genome shotgun (WGS) entry which is preliminary data.</text>
</comment>
<proteinExistence type="predicted"/>
<evidence type="ECO:0000313" key="2">
    <source>
        <dbReference type="EMBL" id="KAK7936597.1"/>
    </source>
</evidence>
<accession>A0ABR1PRE6</accession>
<evidence type="ECO:0000256" key="1">
    <source>
        <dbReference type="SAM" id="MobiDB-lite"/>
    </source>
</evidence>
<dbReference type="GeneID" id="92084319"/>
<gene>
    <name evidence="2" type="ORF">PG986_015035</name>
</gene>
<feature type="region of interest" description="Disordered" evidence="1">
    <location>
        <begin position="1"/>
        <end position="30"/>
    </location>
</feature>
<keyword evidence="3" id="KW-1185">Reference proteome</keyword>
<organism evidence="2 3">
    <name type="scientific">Apiospora aurea</name>
    <dbReference type="NCBI Taxonomy" id="335848"/>
    <lineage>
        <taxon>Eukaryota</taxon>
        <taxon>Fungi</taxon>
        <taxon>Dikarya</taxon>
        <taxon>Ascomycota</taxon>
        <taxon>Pezizomycotina</taxon>
        <taxon>Sordariomycetes</taxon>
        <taxon>Xylariomycetidae</taxon>
        <taxon>Amphisphaeriales</taxon>
        <taxon>Apiosporaceae</taxon>
        <taxon>Apiospora</taxon>
    </lineage>
</organism>
<name>A0ABR1PRE6_9PEZI</name>
<evidence type="ECO:0000313" key="3">
    <source>
        <dbReference type="Proteomes" id="UP001391051"/>
    </source>
</evidence>